<dbReference type="SUPFAM" id="SSF51120">
    <property type="entry name" value="beta-Roll"/>
    <property type="match status" value="8"/>
</dbReference>
<sequence>MATTLLTSGNDNVLLGSGNDSIDALGGDDTVDGGAGNDIIGGNTGNDLLAGGQGNDTLHGGDGNDVLDGGTENDLLYGDNGNDILYGGTGTDTLYGGANDDYLFGGADSDTLFGGSGSDVMNGGDGNDTFYDSDTTTVYGTISTEHDQMIGGAGNDSFFGGYDVMWGGDGNDVFKVNNQGTVYGGTGNDIITVTNTNPALGSWLEGGLGSDTLTGGAGNDVLFSGYGMDTLNGGAGDDSYVITFDHIYSTATAPATGVKTIIDSSGNDTIYYIRDFKGDGRDDDVGTDGKELDPTLVTTGYGDMIVYIPTNIENGVLDDQIYVNNPNQLGYTAAWLIGNSLNNNIKGSNLDDILDGGLGNDTISAGDGDDVIFAGQGTDTIDGGAGEDLVAAEASFSLLSGLVKNVEDIDLLDVVGAISATGNNANNILGGNHLNNTLIGNEGDDILDGWYYSTSYASATDKSTGDDIMKGGAGNDTYRIDSASDQVIEDSVTTGGIDTVQYKGAVAVANSAYILTNGVENLTILGNLISGIGNNLNNIIIGDSEANILKGGYGDDYLDGGSGLDNFEGGYGDDTYIVDSVSEIIAEKAGQGNDWVQSAGIALDLNTSNWGGSIENAKLTGTSNLNLTGNSANNVLIGNSGVNVLDGHDGIDTLQGGAGDDVYYVNSTTDTLIEDSGTGSGTDTVQSAVNFSLASLLNFENLSLSQGTSATTGTGNINNNSIRGNDIANTLYGLDGNDTFDGGGGADTLYGGKGDDYYYLSNDGDIVVEQPGEGSDTIEISGNFSLLLSSLKGNVENLTLSGIAVADGTGTNASNKIIGNSAANTLTGWGGDDTLVGGEGADILIGGTGTDVLNLTESLAASDIVRIATGDSVATTSQADRIVKFGLANDTLDLPNVIKIAANQTAANGIDAGGFKSHNITNGIIHFGISDTYSPVSITATNISGVLQYLSLNITDSSTVAFQGSAPDPSSTTNAQVSSTWVFQDNGSNDTLVALIGVTTATSLLSTGFSSTGIHLA</sequence>
<dbReference type="InterPro" id="IPR050557">
    <property type="entry name" value="RTX_toxin/Mannuronan_C5-epim"/>
</dbReference>
<dbReference type="RefSeq" id="WP_103975069.1">
    <property type="nucleotide sequence ID" value="NZ_PGFZ01000008.1"/>
</dbReference>
<comment type="caution">
    <text evidence="4">The sequence shown here is derived from an EMBL/GenBank/DDBJ whole genome shotgun (WGS) entry which is preliminary data.</text>
</comment>
<dbReference type="PROSITE" id="PS00330">
    <property type="entry name" value="HEMOLYSIN_CALCIUM"/>
    <property type="match status" value="6"/>
</dbReference>
<name>A0A2S5CJE8_9GAMM</name>
<dbReference type="PANTHER" id="PTHR38340">
    <property type="entry name" value="S-LAYER PROTEIN"/>
    <property type="match status" value="1"/>
</dbReference>
<dbReference type="Pfam" id="PF00353">
    <property type="entry name" value="HemolysinCabind"/>
    <property type="match status" value="12"/>
</dbReference>
<evidence type="ECO:0000256" key="2">
    <source>
        <dbReference type="ARBA" id="ARBA00022525"/>
    </source>
</evidence>
<keyword evidence="2" id="KW-0964">Secreted</keyword>
<dbReference type="GO" id="GO:0005509">
    <property type="term" value="F:calcium ion binding"/>
    <property type="evidence" value="ECO:0007669"/>
    <property type="project" value="InterPro"/>
</dbReference>
<dbReference type="InterPro" id="IPR011049">
    <property type="entry name" value="Serralysin-like_metalloprot_C"/>
</dbReference>
<evidence type="ECO:0000313" key="5">
    <source>
        <dbReference type="Proteomes" id="UP000237423"/>
    </source>
</evidence>
<protein>
    <submittedName>
        <fullName evidence="4">Calcium-binding protein</fullName>
    </submittedName>
</protein>
<dbReference type="AlphaFoldDB" id="A0A2S5CJE8"/>
<dbReference type="PRINTS" id="PR00313">
    <property type="entry name" value="CABNDNGRPT"/>
</dbReference>
<dbReference type="PANTHER" id="PTHR38340:SF1">
    <property type="entry name" value="S-LAYER PROTEIN"/>
    <property type="match status" value="1"/>
</dbReference>
<keyword evidence="3" id="KW-0106">Calcium</keyword>
<organism evidence="4 5">
    <name type="scientific">Methylovulum psychrotolerans</name>
    <dbReference type="NCBI Taxonomy" id="1704499"/>
    <lineage>
        <taxon>Bacteria</taxon>
        <taxon>Pseudomonadati</taxon>
        <taxon>Pseudomonadota</taxon>
        <taxon>Gammaproteobacteria</taxon>
        <taxon>Methylococcales</taxon>
        <taxon>Methylococcaceae</taxon>
        <taxon>Methylovulum</taxon>
    </lineage>
</organism>
<gene>
    <name evidence="4" type="ORF">AADEFJLK_03410</name>
</gene>
<dbReference type="InterPro" id="IPR018511">
    <property type="entry name" value="Hemolysin-typ_Ca-bd_CS"/>
</dbReference>
<proteinExistence type="predicted"/>
<dbReference type="GO" id="GO:0005576">
    <property type="term" value="C:extracellular region"/>
    <property type="evidence" value="ECO:0007669"/>
    <property type="project" value="UniProtKB-SubCell"/>
</dbReference>
<reference evidence="4 5" key="1">
    <citation type="submission" date="2017-11" db="EMBL/GenBank/DDBJ databases">
        <title>Draft Genome Sequence of Methylobacter psychrotolerans Sph1T, an Obligate Methanotroph from Low-Temperature Environments.</title>
        <authorList>
            <person name="Oshkin I.Y."/>
            <person name="Miroshnikov K."/>
            <person name="Belova S.E."/>
            <person name="Korzhenkov A."/>
            <person name="Toshchakov S.V."/>
            <person name="Dedysh S.N."/>
        </authorList>
    </citation>
    <scope>NUCLEOTIDE SEQUENCE [LARGE SCALE GENOMIC DNA]</scope>
    <source>
        <strain evidence="4 5">Sph1</strain>
    </source>
</reference>
<dbReference type="Gene3D" id="2.150.10.10">
    <property type="entry name" value="Serralysin-like metalloprotease, C-terminal"/>
    <property type="match status" value="6"/>
</dbReference>
<accession>A0A2S5CJE8</accession>
<dbReference type="InterPro" id="IPR001343">
    <property type="entry name" value="Hemolysn_Ca-bd"/>
</dbReference>
<comment type="subcellular location">
    <subcellularLocation>
        <location evidence="1">Secreted</location>
    </subcellularLocation>
</comment>
<evidence type="ECO:0000256" key="3">
    <source>
        <dbReference type="ARBA" id="ARBA00022837"/>
    </source>
</evidence>
<evidence type="ECO:0000256" key="1">
    <source>
        <dbReference type="ARBA" id="ARBA00004613"/>
    </source>
</evidence>
<dbReference type="Proteomes" id="UP000237423">
    <property type="component" value="Unassembled WGS sequence"/>
</dbReference>
<evidence type="ECO:0000313" key="4">
    <source>
        <dbReference type="EMBL" id="POZ50938.1"/>
    </source>
</evidence>
<dbReference type="EMBL" id="PGFZ01000008">
    <property type="protein sequence ID" value="POZ50938.1"/>
    <property type="molecule type" value="Genomic_DNA"/>
</dbReference>